<keyword evidence="2" id="KW-1185">Reference proteome</keyword>
<protein>
    <submittedName>
        <fullName evidence="1">Uncharacterized protein</fullName>
    </submittedName>
</protein>
<dbReference type="Proteomes" id="UP000437748">
    <property type="component" value="Unassembled WGS sequence"/>
</dbReference>
<gene>
    <name evidence="1" type="ORF">GCL60_03940</name>
</gene>
<evidence type="ECO:0000313" key="2">
    <source>
        <dbReference type="Proteomes" id="UP000437748"/>
    </source>
</evidence>
<evidence type="ECO:0000313" key="1">
    <source>
        <dbReference type="EMBL" id="KAB8041099.1"/>
    </source>
</evidence>
<organism evidence="1 2">
    <name type="scientific">Silvanigrella paludirubra</name>
    <dbReference type="NCBI Taxonomy" id="2499159"/>
    <lineage>
        <taxon>Bacteria</taxon>
        <taxon>Pseudomonadati</taxon>
        <taxon>Bdellovibrionota</taxon>
        <taxon>Oligoflexia</taxon>
        <taxon>Silvanigrellales</taxon>
        <taxon>Silvanigrellaceae</taxon>
        <taxon>Silvanigrella</taxon>
    </lineage>
</organism>
<name>A0A6N6VYD2_9BACT</name>
<dbReference type="EMBL" id="WFLM01000001">
    <property type="protein sequence ID" value="KAB8041099.1"/>
    <property type="molecule type" value="Genomic_DNA"/>
</dbReference>
<sequence length="326" mass="37957">MKRYFIILIFILFETSVFCEEPSILTGQYNYLQSSDNMYMHSENLQFRTNRRDFLNPFDDEATAAWDFSGSFLATQGFNANENYNGQRVYLLAGRKFSPNLQIDISSGAHRLYDTYNQNTSAIYAGEIKTYFMASEYFNGYMSFNRDYAYFYNIQPGGIDYRLTATTLNTSFSINFTDYLTTRFIENYYFISDQNQKSISNVSLLYGIFNEVPWVWVGIGYENTSYKYISTNYWSPAAFMSFGTRAEADIPLIFIKDLSLGLEFNYNRLWDKDTGTRGIGLSFSNKLTYGDRNYNNISIYYNRINSMQNGNLWFSNEAGIMANIML</sequence>
<dbReference type="RefSeq" id="WP_153418622.1">
    <property type="nucleotide sequence ID" value="NZ_WFLM01000001.1"/>
</dbReference>
<dbReference type="OrthoDB" id="9820524at2"/>
<reference evidence="1 2" key="1">
    <citation type="submission" date="2019-10" db="EMBL/GenBank/DDBJ databases">
        <title>New species of Slilvanegrellaceae.</title>
        <authorList>
            <person name="Pitt A."/>
            <person name="Hahn M.W."/>
        </authorList>
    </citation>
    <scope>NUCLEOTIDE SEQUENCE [LARGE SCALE GENOMIC DNA]</scope>
    <source>
        <strain evidence="1 2">SP-Ram-0.45-NSY-1</strain>
    </source>
</reference>
<accession>A0A6N6VYD2</accession>
<dbReference type="AlphaFoldDB" id="A0A6N6VYD2"/>
<comment type="caution">
    <text evidence="1">The sequence shown here is derived from an EMBL/GenBank/DDBJ whole genome shotgun (WGS) entry which is preliminary data.</text>
</comment>
<proteinExistence type="predicted"/>